<comment type="caution">
    <text evidence="2">The sequence shown here is derived from an EMBL/GenBank/DDBJ whole genome shotgun (WGS) entry which is preliminary data.</text>
</comment>
<name>A0ABR1L8L2_9PEZI</name>
<organism evidence="2 3">
    <name type="scientific">Phyllosticta citribraziliensis</name>
    <dbReference type="NCBI Taxonomy" id="989973"/>
    <lineage>
        <taxon>Eukaryota</taxon>
        <taxon>Fungi</taxon>
        <taxon>Dikarya</taxon>
        <taxon>Ascomycota</taxon>
        <taxon>Pezizomycotina</taxon>
        <taxon>Dothideomycetes</taxon>
        <taxon>Dothideomycetes incertae sedis</taxon>
        <taxon>Botryosphaeriales</taxon>
        <taxon>Phyllostictaceae</taxon>
        <taxon>Phyllosticta</taxon>
    </lineage>
</organism>
<accession>A0ABR1L8L2</accession>
<evidence type="ECO:0000313" key="3">
    <source>
        <dbReference type="Proteomes" id="UP001360953"/>
    </source>
</evidence>
<dbReference type="Proteomes" id="UP001360953">
    <property type="component" value="Unassembled WGS sequence"/>
</dbReference>
<dbReference type="RefSeq" id="XP_066651402.1">
    <property type="nucleotide sequence ID" value="XM_066801577.1"/>
</dbReference>
<proteinExistence type="predicted"/>
<feature type="region of interest" description="Disordered" evidence="1">
    <location>
        <begin position="1"/>
        <end position="27"/>
    </location>
</feature>
<gene>
    <name evidence="2" type="ORF">J3D65DRAFT_638047</name>
</gene>
<evidence type="ECO:0000256" key="1">
    <source>
        <dbReference type="SAM" id="MobiDB-lite"/>
    </source>
</evidence>
<dbReference type="GeneID" id="92034483"/>
<reference evidence="2 3" key="1">
    <citation type="submission" date="2024-04" db="EMBL/GenBank/DDBJ databases">
        <title>Phyllosticta paracitricarpa is synonymous to the EU quarantine fungus P. citricarpa based on phylogenomic analyses.</title>
        <authorList>
            <consortium name="Lawrence Berkeley National Laboratory"/>
            <person name="Van ingen-buijs V.A."/>
            <person name="Van westerhoven A.C."/>
            <person name="Haridas S."/>
            <person name="Skiadas P."/>
            <person name="Martin F."/>
            <person name="Groenewald J.Z."/>
            <person name="Crous P.W."/>
            <person name="Seidl M.F."/>
        </authorList>
    </citation>
    <scope>NUCLEOTIDE SEQUENCE [LARGE SCALE GENOMIC DNA]</scope>
    <source>
        <strain evidence="2 3">CPC 17464</strain>
    </source>
</reference>
<keyword evidence="3" id="KW-1185">Reference proteome</keyword>
<evidence type="ECO:0000313" key="2">
    <source>
        <dbReference type="EMBL" id="KAK7531578.1"/>
    </source>
</evidence>
<feature type="compositionally biased region" description="Pro residues" evidence="1">
    <location>
        <begin position="1"/>
        <end position="10"/>
    </location>
</feature>
<protein>
    <submittedName>
        <fullName evidence="2">Uncharacterized protein</fullName>
    </submittedName>
</protein>
<sequence length="252" mass="27931">MYPSPNPMPARPSSSELPVGPRQRETASRFISTTNLCPITTRYRRCMYRTSLSQSWRIVPCRGAARGDGGGAQRAQIPSIPGCFSAELPVNMWLCIRPPVASRPAPEFLHPSTPDPHHLDKFHRSEDHLDACLLLLASLSSSPVMMLARNCARKQSASQTMWRSSGKAGYYTSYICQGIIFDSPRLGGTFKPWFAAMAVLFSPQSSAVVMSSWQMACSQLPIVKVYSSVSVSQTYDALVPRSFVICIWHWPS</sequence>
<dbReference type="EMBL" id="JBBPEH010000012">
    <property type="protein sequence ID" value="KAK7531578.1"/>
    <property type="molecule type" value="Genomic_DNA"/>
</dbReference>